<keyword evidence="3" id="KW-1185">Reference proteome</keyword>
<gene>
    <name evidence="2" type="ORF">MUN76_02710</name>
</gene>
<dbReference type="Pfam" id="PF02452">
    <property type="entry name" value="PemK_toxin"/>
    <property type="match status" value="1"/>
</dbReference>
<dbReference type="RefSeq" id="WP_244686922.1">
    <property type="nucleotide sequence ID" value="NZ_CP095043.1"/>
</dbReference>
<evidence type="ECO:0000313" key="2">
    <source>
        <dbReference type="EMBL" id="UOQ60910.1"/>
    </source>
</evidence>
<evidence type="ECO:0000256" key="1">
    <source>
        <dbReference type="SAM" id="MobiDB-lite"/>
    </source>
</evidence>
<evidence type="ECO:0000313" key="3">
    <source>
        <dbReference type="Proteomes" id="UP000831775"/>
    </source>
</evidence>
<protein>
    <submittedName>
        <fullName evidence="2">Type II toxin-antitoxin system PemK/MazF family toxin</fullName>
    </submittedName>
</protein>
<reference evidence="2 3" key="1">
    <citation type="submission" date="2022-04" db="EMBL/GenBank/DDBJ databases">
        <title>Leucobacter sp. isolated from rhizosphere of onion.</title>
        <authorList>
            <person name="Won M."/>
            <person name="Lee C.-M."/>
            <person name="Woen H.-Y."/>
            <person name="Kwon S.-W."/>
        </authorList>
    </citation>
    <scope>NUCLEOTIDE SEQUENCE [LARGE SCALE GENOMIC DNA]</scope>
    <source>
        <strain evidence="2 3">H25R-14</strain>
    </source>
</reference>
<feature type="compositionally biased region" description="Low complexity" evidence="1">
    <location>
        <begin position="27"/>
        <end position="40"/>
    </location>
</feature>
<name>A0ABY4FXB8_9MICO</name>
<dbReference type="EMBL" id="CP095043">
    <property type="protein sequence ID" value="UOQ60910.1"/>
    <property type="molecule type" value="Genomic_DNA"/>
</dbReference>
<dbReference type="SUPFAM" id="SSF50118">
    <property type="entry name" value="Cell growth inhibitor/plasmid maintenance toxic component"/>
    <property type="match status" value="1"/>
</dbReference>
<organism evidence="2 3">
    <name type="scientific">Leucobacter rhizosphaerae</name>
    <dbReference type="NCBI Taxonomy" id="2932245"/>
    <lineage>
        <taxon>Bacteria</taxon>
        <taxon>Bacillati</taxon>
        <taxon>Actinomycetota</taxon>
        <taxon>Actinomycetes</taxon>
        <taxon>Micrococcales</taxon>
        <taxon>Microbacteriaceae</taxon>
        <taxon>Leucobacter</taxon>
    </lineage>
</organism>
<feature type="region of interest" description="Disordered" evidence="1">
    <location>
        <begin position="20"/>
        <end position="62"/>
    </location>
</feature>
<dbReference type="InterPro" id="IPR003477">
    <property type="entry name" value="PemK-like"/>
</dbReference>
<dbReference type="Proteomes" id="UP000831775">
    <property type="component" value="Chromosome"/>
</dbReference>
<sequence length="184" mass="20103">MSPRGNGVLDFLQSFVTAFSRSRRAASSRPPAPQPATRASGDADEPSPGQSGDGATRDLSADEIRHLRPSYQPAPDGDPDPGEVVWTWVPYEEHDGRGKDRPVLIIARIDAHTTAGCALSTKQHRDFVSVGTGGWDSQGRTSYLAPDRILRIADAGMRREGHVLPKDRFTRAIDAVAQVHRLQW</sequence>
<accession>A0ABY4FXB8</accession>
<proteinExistence type="predicted"/>